<keyword evidence="14" id="KW-1185">Reference proteome</keyword>
<feature type="transmembrane region" description="Helical" evidence="11">
    <location>
        <begin position="1086"/>
        <end position="1105"/>
    </location>
</feature>
<feature type="compositionally biased region" description="Basic and acidic residues" evidence="10">
    <location>
        <begin position="104"/>
        <end position="115"/>
    </location>
</feature>
<evidence type="ECO:0000313" key="14">
    <source>
        <dbReference type="Proteomes" id="UP000094236"/>
    </source>
</evidence>
<evidence type="ECO:0000256" key="4">
    <source>
        <dbReference type="ARBA" id="ARBA00022676"/>
    </source>
</evidence>
<evidence type="ECO:0000256" key="10">
    <source>
        <dbReference type="SAM" id="MobiDB-lite"/>
    </source>
</evidence>
<keyword evidence="3" id="KW-1003">Cell membrane</keyword>
<reference evidence="14" key="1">
    <citation type="submission" date="2016-05" db="EMBL/GenBank/DDBJ databases">
        <title>Comparative genomics of biotechnologically important yeasts.</title>
        <authorList>
            <consortium name="DOE Joint Genome Institute"/>
            <person name="Riley R."/>
            <person name="Haridas S."/>
            <person name="Wolfe K.H."/>
            <person name="Lopes M.R."/>
            <person name="Hittinger C.T."/>
            <person name="Goker M."/>
            <person name="Salamov A."/>
            <person name="Wisecaver J."/>
            <person name="Long T.M."/>
            <person name="Aerts A.L."/>
            <person name="Barry K."/>
            <person name="Choi C."/>
            <person name="Clum A."/>
            <person name="Coughlan A.Y."/>
            <person name="Deshpande S."/>
            <person name="Douglass A.P."/>
            <person name="Hanson S.J."/>
            <person name="Klenk H.-P."/>
            <person name="Labutti K."/>
            <person name="Lapidus A."/>
            <person name="Lindquist E."/>
            <person name="Lipzen A."/>
            <person name="Meier-Kolthoff J.P."/>
            <person name="Ohm R.A."/>
            <person name="Otillar R.P."/>
            <person name="Pangilinan J."/>
            <person name="Peng Y."/>
            <person name="Rokas A."/>
            <person name="Rosa C.A."/>
            <person name="Scheuner C."/>
            <person name="Sibirny A.A."/>
            <person name="Slot J.C."/>
            <person name="Stielow J.B."/>
            <person name="Sun H."/>
            <person name="Kurtzman C.P."/>
            <person name="Blackwell M."/>
            <person name="Grigoriev I.V."/>
            <person name="Jeffries T.W."/>
        </authorList>
    </citation>
    <scope>NUCLEOTIDE SEQUENCE [LARGE SCALE GENOMIC DNA]</scope>
    <source>
        <strain evidence="14">NRRL Y-2460</strain>
    </source>
</reference>
<evidence type="ECO:0000256" key="11">
    <source>
        <dbReference type="SAM" id="Phobius"/>
    </source>
</evidence>
<keyword evidence="6 11" id="KW-0812">Transmembrane</keyword>
<dbReference type="OrthoDB" id="370884at2759"/>
<sequence>MKSSSSSSQKYHEFDAETGPNFQRKKSLVRHERARMDDPSNPNYHYVQVVNQEADHLHIRPSSTGLDPTRTSSMTRSNSKKSRRSKVSTSAPLNEEEEIEEEEKVYRDDYEREGDIQLDDLTSSSNRNDLEMPHQDEKDEAKASLKACGLENDEFESCYYYAERPLVAATNIEKTNNSNKMNLWQAYCWVITFWAPAPLLKLCGLTSKTRQFAWREKMALISIILYIGAFVAFITFGFTASVCGKGVPRLKNNEINTGYLIINGKAYDLTSSSHPEVAGISAGANILYPPTNAGGKDASFLFQNVNGNCKGLITPKSNCSIPYNDEELAWYMPCKLFDQDGSTKPNFAAEYYNGYACHTTAHAREAYYDLTAAANIFFTWEDIKNSSRNLIVYSGEVLDLDLIDWIQSDDLNYPELFDRLRDDKTMRGHDISLLLSSNEERKAAKCLSETIKVGSIDSVTLGCIASIIVLYVSLVFILSVVISKFFVACYFKWVVSRKQGANIVDNMAMLEHDKKIDDWSNDINAPGPIKEVPVKQRASYCVNKKTQSKINLFSRGSRSSLGDSKQFQQILANDDNPGKVSRYVTMGTQAYKATQNQHHTIVNKNPYGHHSTTSLLYENESSTEVIDNRRESTLNLFETTNQSLIGGFDNYNIQSLLSDIVLPDVVPQPPVDYEPYDFPLAHTICLVTCYSEDESGLRTTLDSVSTTDYPNSHKLIVILCDGLIKGSGNDKTTPEIALNMMTDFAIPEDKVKAYSYVSVAQGTKRHNMAKVFAGFYKYDENTVPLEKQQRVPVVTIVKCGTPAEQNAAKPGNRGKRDSQIIIMSFLQKIMFDERMTELEFEILNNIWRVTGLMTEFYEIVLMVDADTKVYPDSLTHMVAEMVKHPDVMGLCGETKISNKTASWVTAIQVFEYYISHHQAKAFESVFGCVTCLPGCFCMYRIKAPKGPTGYWVPILANPDIVERYSENIIETLHAKNLLLLGEDRYLSSLMLRTFPKRKQIFVPKAACKTIVPDKFSVLLSQRRRWINSTVHNLMELVLIKDLCGTFCFSMQFVIAIELIGTLILPAAICFTFYVIIFSIVSKPTPVLTLILLAVIFGLPGLLVIVTVSSWMYVLWMIIYMFALPVWNFILPAYAYWKFDDFSWGDTRKTASDIKGGGHDENAGEFDGSSIIQKRWKDFERDRRREKKALSVPVATWNPSQQYTYNCNEEPDMIVVDNVSV</sequence>
<dbReference type="Pfam" id="PF03142">
    <property type="entry name" value="Chitin_synth_2"/>
    <property type="match status" value="1"/>
</dbReference>
<evidence type="ECO:0000256" key="3">
    <source>
        <dbReference type="ARBA" id="ARBA00022475"/>
    </source>
</evidence>
<dbReference type="CDD" id="cd04190">
    <property type="entry name" value="Chitin_synth_C"/>
    <property type="match status" value="1"/>
</dbReference>
<dbReference type="GO" id="GO:0000131">
    <property type="term" value="C:incipient cellular bud site"/>
    <property type="evidence" value="ECO:0007669"/>
    <property type="project" value="EnsemblFungi"/>
</dbReference>
<evidence type="ECO:0000256" key="6">
    <source>
        <dbReference type="ARBA" id="ARBA00022692"/>
    </source>
</evidence>
<feature type="region of interest" description="Disordered" evidence="10">
    <location>
        <begin position="1"/>
        <end position="138"/>
    </location>
</feature>
<dbReference type="PANTHER" id="PTHR22914">
    <property type="entry name" value="CHITIN SYNTHASE"/>
    <property type="match status" value="1"/>
</dbReference>
<evidence type="ECO:0000256" key="7">
    <source>
        <dbReference type="ARBA" id="ARBA00022989"/>
    </source>
</evidence>
<dbReference type="GO" id="GO:0004100">
    <property type="term" value="F:chitin synthase activity"/>
    <property type="evidence" value="ECO:0007669"/>
    <property type="project" value="UniProtKB-EC"/>
</dbReference>
<dbReference type="GO" id="GO:0006031">
    <property type="term" value="P:chitin biosynthetic process"/>
    <property type="evidence" value="ECO:0007669"/>
    <property type="project" value="EnsemblFungi"/>
</dbReference>
<dbReference type="GO" id="GO:0045009">
    <property type="term" value="C:chitosome"/>
    <property type="evidence" value="ECO:0007669"/>
    <property type="project" value="EnsemblFungi"/>
</dbReference>
<dbReference type="InterPro" id="IPR004835">
    <property type="entry name" value="Chitin_synth"/>
</dbReference>
<feature type="transmembrane region" description="Helical" evidence="11">
    <location>
        <begin position="1058"/>
        <end position="1080"/>
    </location>
</feature>
<dbReference type="PANTHER" id="PTHR22914:SF16">
    <property type="entry name" value="CHITIN SYNTHASE 3"/>
    <property type="match status" value="1"/>
</dbReference>
<keyword evidence="9" id="KW-0325">Glycoprotein</keyword>
<comment type="subcellular location">
    <subcellularLocation>
        <location evidence="1">Cell membrane</location>
        <topology evidence="1">Multi-pass membrane protein</topology>
    </subcellularLocation>
</comment>
<name>A0A1E4U277_PACTA</name>
<evidence type="ECO:0000256" key="9">
    <source>
        <dbReference type="ARBA" id="ARBA00023180"/>
    </source>
</evidence>
<organism evidence="13 14">
    <name type="scientific">Pachysolen tannophilus NRRL Y-2460</name>
    <dbReference type="NCBI Taxonomy" id="669874"/>
    <lineage>
        <taxon>Eukaryota</taxon>
        <taxon>Fungi</taxon>
        <taxon>Dikarya</taxon>
        <taxon>Ascomycota</taxon>
        <taxon>Saccharomycotina</taxon>
        <taxon>Pichiomycetes</taxon>
        <taxon>Pachysolenaceae</taxon>
        <taxon>Pachysolen</taxon>
    </lineage>
</organism>
<evidence type="ECO:0000256" key="1">
    <source>
        <dbReference type="ARBA" id="ARBA00004651"/>
    </source>
</evidence>
<keyword evidence="7 11" id="KW-1133">Transmembrane helix</keyword>
<accession>A0A1E4U277</accession>
<feature type="transmembrane region" description="Helical" evidence="11">
    <location>
        <begin position="218"/>
        <end position="240"/>
    </location>
</feature>
<dbReference type="EMBL" id="KV454011">
    <property type="protein sequence ID" value="ODV98114.1"/>
    <property type="molecule type" value="Genomic_DNA"/>
</dbReference>
<dbReference type="Pfam" id="PF22997">
    <property type="entry name" value="CHS4"/>
    <property type="match status" value="1"/>
</dbReference>
<keyword evidence="5" id="KW-0808">Transferase</keyword>
<dbReference type="GO" id="GO:0030476">
    <property type="term" value="P:ascospore wall assembly"/>
    <property type="evidence" value="ECO:0007669"/>
    <property type="project" value="EnsemblFungi"/>
</dbReference>
<gene>
    <name evidence="13" type="ORF">PACTADRAFT_14587</name>
</gene>
<dbReference type="AlphaFoldDB" id="A0A1E4U277"/>
<evidence type="ECO:0000313" key="13">
    <source>
        <dbReference type="EMBL" id="ODV98114.1"/>
    </source>
</evidence>
<dbReference type="Proteomes" id="UP000094236">
    <property type="component" value="Unassembled WGS sequence"/>
</dbReference>
<evidence type="ECO:0000259" key="12">
    <source>
        <dbReference type="Pfam" id="PF22997"/>
    </source>
</evidence>
<protein>
    <recommendedName>
        <fullName evidence="2">chitin synthase</fullName>
        <ecNumber evidence="2">2.4.1.16</ecNumber>
    </recommendedName>
</protein>
<dbReference type="GO" id="GO:0030428">
    <property type="term" value="C:cell septum"/>
    <property type="evidence" value="ECO:0007669"/>
    <property type="project" value="TreeGrafter"/>
</dbReference>
<dbReference type="GO" id="GO:0005886">
    <property type="term" value="C:plasma membrane"/>
    <property type="evidence" value="ECO:0007669"/>
    <property type="project" value="UniProtKB-SubCell"/>
</dbReference>
<dbReference type="InterPro" id="IPR054295">
    <property type="entry name" value="CHS4-like_dom"/>
</dbReference>
<evidence type="ECO:0000256" key="5">
    <source>
        <dbReference type="ARBA" id="ARBA00022679"/>
    </source>
</evidence>
<keyword evidence="4" id="KW-0328">Glycosyltransferase</keyword>
<dbReference type="EC" id="2.4.1.16" evidence="2"/>
<evidence type="ECO:0000256" key="8">
    <source>
        <dbReference type="ARBA" id="ARBA00023136"/>
    </source>
</evidence>
<feature type="transmembrane region" description="Helical" evidence="11">
    <location>
        <begin position="468"/>
        <end position="491"/>
    </location>
</feature>
<feature type="compositionally biased region" description="Basic and acidic residues" evidence="10">
    <location>
        <begin position="128"/>
        <end position="138"/>
    </location>
</feature>
<dbReference type="InterPro" id="IPR029044">
    <property type="entry name" value="Nucleotide-diphossugar_trans"/>
</dbReference>
<feature type="transmembrane region" description="Helical" evidence="11">
    <location>
        <begin position="1112"/>
        <end position="1136"/>
    </location>
</feature>
<dbReference type="GO" id="GO:0005935">
    <property type="term" value="C:cellular bud neck"/>
    <property type="evidence" value="ECO:0007669"/>
    <property type="project" value="EnsemblFungi"/>
</dbReference>
<dbReference type="STRING" id="669874.A0A1E4U277"/>
<evidence type="ECO:0000256" key="2">
    <source>
        <dbReference type="ARBA" id="ARBA00012543"/>
    </source>
</evidence>
<dbReference type="SUPFAM" id="SSF53448">
    <property type="entry name" value="Nucleotide-diphospho-sugar transferases"/>
    <property type="match status" value="1"/>
</dbReference>
<feature type="compositionally biased region" description="Basic and acidic residues" evidence="10">
    <location>
        <begin position="29"/>
        <end position="38"/>
    </location>
</feature>
<dbReference type="GO" id="GO:0005628">
    <property type="term" value="C:prospore membrane"/>
    <property type="evidence" value="ECO:0007669"/>
    <property type="project" value="EnsemblFungi"/>
</dbReference>
<feature type="domain" description="Chitin synthase 4-like" evidence="12">
    <location>
        <begin position="376"/>
        <end position="455"/>
    </location>
</feature>
<dbReference type="Gene3D" id="3.90.550.10">
    <property type="entry name" value="Spore Coat Polysaccharide Biosynthesis Protein SpsA, Chain A"/>
    <property type="match status" value="1"/>
</dbReference>
<keyword evidence="8 11" id="KW-0472">Membrane</keyword>
<dbReference type="GO" id="GO:0097271">
    <property type="term" value="P:protein localization to bud neck"/>
    <property type="evidence" value="ECO:0007669"/>
    <property type="project" value="EnsemblFungi"/>
</dbReference>
<feature type="compositionally biased region" description="Acidic residues" evidence="10">
    <location>
        <begin position="94"/>
        <end position="103"/>
    </location>
</feature>
<proteinExistence type="predicted"/>